<protein>
    <submittedName>
        <fullName evidence="2">Uncharacterized protein</fullName>
    </submittedName>
</protein>
<proteinExistence type="predicted"/>
<dbReference type="Proteomes" id="UP001321473">
    <property type="component" value="Unassembled WGS sequence"/>
</dbReference>
<dbReference type="EMBL" id="JARKHS020034547">
    <property type="protein sequence ID" value="KAK8758056.1"/>
    <property type="molecule type" value="Genomic_DNA"/>
</dbReference>
<evidence type="ECO:0000313" key="2">
    <source>
        <dbReference type="EMBL" id="KAK8758056.1"/>
    </source>
</evidence>
<reference evidence="2 3" key="1">
    <citation type="journal article" date="2023" name="Arcadia Sci">
        <title>De novo assembly of a long-read Amblyomma americanum tick genome.</title>
        <authorList>
            <person name="Chou S."/>
            <person name="Poskanzer K.E."/>
            <person name="Rollins M."/>
            <person name="Thuy-Boun P.S."/>
        </authorList>
    </citation>
    <scope>NUCLEOTIDE SEQUENCE [LARGE SCALE GENOMIC DNA]</scope>
    <source>
        <strain evidence="2">F_SG_1</strain>
        <tissue evidence="2">Salivary glands</tissue>
    </source>
</reference>
<feature type="region of interest" description="Disordered" evidence="1">
    <location>
        <begin position="50"/>
        <end position="71"/>
    </location>
</feature>
<keyword evidence="3" id="KW-1185">Reference proteome</keyword>
<name>A0AAQ4D6G6_AMBAM</name>
<evidence type="ECO:0000313" key="3">
    <source>
        <dbReference type="Proteomes" id="UP001321473"/>
    </source>
</evidence>
<sequence length="71" mass="8107">SEDLRVFTVRNHVPENAILLDGAWQHAGCLSMHSRRVRLMEGLDACGRQLDQDSRGPGDVRTHEPHYWSLL</sequence>
<evidence type="ECO:0000256" key="1">
    <source>
        <dbReference type="SAM" id="MobiDB-lite"/>
    </source>
</evidence>
<gene>
    <name evidence="2" type="ORF">V5799_004312</name>
</gene>
<dbReference type="AlphaFoldDB" id="A0AAQ4D6G6"/>
<feature type="non-terminal residue" evidence="2">
    <location>
        <position position="1"/>
    </location>
</feature>
<accession>A0AAQ4D6G6</accession>
<comment type="caution">
    <text evidence="2">The sequence shown here is derived from an EMBL/GenBank/DDBJ whole genome shotgun (WGS) entry which is preliminary data.</text>
</comment>
<organism evidence="2 3">
    <name type="scientific">Amblyomma americanum</name>
    <name type="common">Lone star tick</name>
    <dbReference type="NCBI Taxonomy" id="6943"/>
    <lineage>
        <taxon>Eukaryota</taxon>
        <taxon>Metazoa</taxon>
        <taxon>Ecdysozoa</taxon>
        <taxon>Arthropoda</taxon>
        <taxon>Chelicerata</taxon>
        <taxon>Arachnida</taxon>
        <taxon>Acari</taxon>
        <taxon>Parasitiformes</taxon>
        <taxon>Ixodida</taxon>
        <taxon>Ixodoidea</taxon>
        <taxon>Ixodidae</taxon>
        <taxon>Amblyomminae</taxon>
        <taxon>Amblyomma</taxon>
    </lineage>
</organism>